<dbReference type="GO" id="GO:0016020">
    <property type="term" value="C:membrane"/>
    <property type="evidence" value="ECO:0007669"/>
    <property type="project" value="InterPro"/>
</dbReference>
<dbReference type="Gene3D" id="1.10.287.950">
    <property type="entry name" value="Methyl-accepting chemotaxis protein"/>
    <property type="match status" value="1"/>
</dbReference>
<feature type="domain" description="Methyl-accepting transducer" evidence="4">
    <location>
        <begin position="376"/>
        <end position="619"/>
    </location>
</feature>
<sequence length="660" mass="75692">MIITIVVLGINAFRNVPGVEPLVEYRMLLNGKEVAQKSGLFYKKDSTGTIRIEVPGQAYKGQALAFALTVNEYVRVFCDGIKIFEYQLPAKGHMNIWHRYFMVPVEGNITIEGSFRVLGGLEKTLYVGPVEEVAKFVERANMIEEYMFYFGTGFMIAIFMVSILLATGLAKREFTYAGLAVVFPVFTALDEMDVLLYPMLLWKKIAIFGAAGAIFFSFLFLKHVLKRPYFRFEKIYFVAYWFLFSLVMFARDLYTVRVHYSNFYLYSLVALLYMSYMLLRYSKTFVDRILTSGLAAVIMSALLSILAIVGFLKLEFMFFNIGQLAFGLTIAIYVMVKTIEAHKETLAMNEAITNLMNEQLTYIEKLKKWQEAVRELSKDTETDMEHVESVGRQLETSSKESLKKLDDLEKSLFEFRALVENLMSINSTVQQTMLEAGHLNKLIVDLSEENRDSLKYSSEVLNTLKSENERLSELFEKLSESVGGIKTVIWKIKDVARETNLLSLNASIEAARAGEFGKSFAVVATEIRNLSNDTSELADSIEQTLSSLLNYFENFARELKDFFNDLEEVVDRNSNLMSSMIGFSDNVEKMRAKFEDVIKNIEEQQIQLAKFDKSFSLVLGKVNDLKRSFEVVEDSKEEVFEIFESVRDKVEEIRRSFEEK</sequence>
<keyword evidence="3" id="KW-0472">Membrane</keyword>
<proteinExistence type="predicted"/>
<dbReference type="PANTHER" id="PTHR32089">
    <property type="entry name" value="METHYL-ACCEPTING CHEMOTAXIS PROTEIN MCPB"/>
    <property type="match status" value="1"/>
</dbReference>
<feature type="transmembrane region" description="Helical" evidence="3">
    <location>
        <begin position="263"/>
        <end position="281"/>
    </location>
</feature>
<keyword evidence="1 2" id="KW-0807">Transducer</keyword>
<dbReference type="SUPFAM" id="SSF58104">
    <property type="entry name" value="Methyl-accepting chemotaxis protein (MCP) signaling domain"/>
    <property type="match status" value="1"/>
</dbReference>
<feature type="transmembrane region" description="Helical" evidence="3">
    <location>
        <begin position="146"/>
        <end position="166"/>
    </location>
</feature>
<evidence type="ECO:0000256" key="1">
    <source>
        <dbReference type="ARBA" id="ARBA00023224"/>
    </source>
</evidence>
<gene>
    <name evidence="5" type="ORF">ENT77_03735</name>
</gene>
<dbReference type="EMBL" id="DSZY01000015">
    <property type="protein sequence ID" value="HGU40292.1"/>
    <property type="molecule type" value="Genomic_DNA"/>
</dbReference>
<organism evidence="5">
    <name type="scientific">Fervidobacterium thailandense</name>
    <dbReference type="NCBI Taxonomy" id="1008305"/>
    <lineage>
        <taxon>Bacteria</taxon>
        <taxon>Thermotogati</taxon>
        <taxon>Thermotogota</taxon>
        <taxon>Thermotogae</taxon>
        <taxon>Thermotogales</taxon>
        <taxon>Fervidobacteriaceae</taxon>
        <taxon>Fervidobacterium</taxon>
    </lineage>
</organism>
<evidence type="ECO:0000259" key="4">
    <source>
        <dbReference type="PROSITE" id="PS50111"/>
    </source>
</evidence>
<reference evidence="5" key="1">
    <citation type="journal article" date="2020" name="mSystems">
        <title>Genome- and Community-Level Interaction Insights into Carbon Utilization and Element Cycling Functions of Hydrothermarchaeota in Hydrothermal Sediment.</title>
        <authorList>
            <person name="Zhou Z."/>
            <person name="Liu Y."/>
            <person name="Xu W."/>
            <person name="Pan J."/>
            <person name="Luo Z.H."/>
            <person name="Li M."/>
        </authorList>
    </citation>
    <scope>NUCLEOTIDE SEQUENCE [LARGE SCALE GENOMIC DNA]</scope>
    <source>
        <strain evidence="5">SpSt-609</strain>
    </source>
</reference>
<keyword evidence="3" id="KW-0812">Transmembrane</keyword>
<protein>
    <recommendedName>
        <fullName evidence="4">Methyl-accepting transducer domain-containing protein</fullName>
    </recommendedName>
</protein>
<feature type="transmembrane region" description="Helical" evidence="3">
    <location>
        <begin position="201"/>
        <end position="221"/>
    </location>
</feature>
<feature type="transmembrane region" description="Helical" evidence="3">
    <location>
        <begin position="293"/>
        <end position="312"/>
    </location>
</feature>
<evidence type="ECO:0000256" key="3">
    <source>
        <dbReference type="SAM" id="Phobius"/>
    </source>
</evidence>
<feature type="transmembrane region" description="Helical" evidence="3">
    <location>
        <begin position="233"/>
        <end position="251"/>
    </location>
</feature>
<dbReference type="PROSITE" id="PS50111">
    <property type="entry name" value="CHEMOTAXIS_TRANSDUC_2"/>
    <property type="match status" value="1"/>
</dbReference>
<dbReference type="Pfam" id="PF00015">
    <property type="entry name" value="MCPsignal"/>
    <property type="match status" value="1"/>
</dbReference>
<dbReference type="SMART" id="SM00283">
    <property type="entry name" value="MA"/>
    <property type="match status" value="1"/>
</dbReference>
<keyword evidence="3" id="KW-1133">Transmembrane helix</keyword>
<evidence type="ECO:0000313" key="5">
    <source>
        <dbReference type="EMBL" id="HGU40292.1"/>
    </source>
</evidence>
<dbReference type="GO" id="GO:0007165">
    <property type="term" value="P:signal transduction"/>
    <property type="evidence" value="ECO:0007669"/>
    <property type="project" value="UniProtKB-KW"/>
</dbReference>
<accession>A0A7C4GD94</accession>
<evidence type="ECO:0000256" key="2">
    <source>
        <dbReference type="PROSITE-ProRule" id="PRU00284"/>
    </source>
</evidence>
<name>A0A7C4GD94_9BACT</name>
<comment type="caution">
    <text evidence="5">The sequence shown here is derived from an EMBL/GenBank/DDBJ whole genome shotgun (WGS) entry which is preliminary data.</text>
</comment>
<dbReference type="AlphaFoldDB" id="A0A7C4GD94"/>
<dbReference type="InterPro" id="IPR004089">
    <property type="entry name" value="MCPsignal_dom"/>
</dbReference>
<dbReference type="PANTHER" id="PTHR32089:SF112">
    <property type="entry name" value="LYSOZYME-LIKE PROTEIN-RELATED"/>
    <property type="match status" value="1"/>
</dbReference>